<dbReference type="Gene3D" id="3.30.1600.10">
    <property type="entry name" value="SIR2/SIRT2 'Small Domain"/>
    <property type="match status" value="1"/>
</dbReference>
<sequence length="316" mass="35718">MSKEQKDKDIPGSDEATGGSTDESTKGGSLIDATDFLTALLSQQLQVSDKPPPEKLLDELTIEGENPEPFFTLARELWPGEFKPTPCHYFIRMLHDKGLLLRQYTQNIDSLEINAGLDPDKIVEAHGTFRTSHCRKCREMYDQDWMKKTIFSGGIPTCEKDNCDGVVKPDIVFFGESLPHRFLECVEKDFEKCDLLIILGTSLVVHPFASIVNRVPETTPRLYINLEKTGVISDPIMSMIFGSGFKFDQEDNYRDVFWEGTCDDGCYHLADEVGWGKELRKLVEAEHKKLDAKFAKEKAELAKENSKQKQETGGKL</sequence>
<organism evidence="11 12">
    <name type="scientific">Tegillarca granosa</name>
    <name type="common">Malaysian cockle</name>
    <name type="synonym">Anadara granosa</name>
    <dbReference type="NCBI Taxonomy" id="220873"/>
    <lineage>
        <taxon>Eukaryota</taxon>
        <taxon>Metazoa</taxon>
        <taxon>Spiralia</taxon>
        <taxon>Lophotrochozoa</taxon>
        <taxon>Mollusca</taxon>
        <taxon>Bivalvia</taxon>
        <taxon>Autobranchia</taxon>
        <taxon>Pteriomorphia</taxon>
        <taxon>Arcoida</taxon>
        <taxon>Arcoidea</taxon>
        <taxon>Arcidae</taxon>
        <taxon>Tegillarca</taxon>
    </lineage>
</organism>
<dbReference type="InterPro" id="IPR029035">
    <property type="entry name" value="DHS-like_NAD/FAD-binding_dom"/>
</dbReference>
<dbReference type="InterPro" id="IPR003000">
    <property type="entry name" value="Sirtuin"/>
</dbReference>
<comment type="catalytic activity">
    <reaction evidence="7">
        <text>N(6)-tetradecanoyl-L-lysyl-[protein] + NAD(+) + H2O = 2''-O-tetradecanoyl-ADP-D-ribose + nicotinamide + L-lysyl-[protein]</text>
        <dbReference type="Rhea" id="RHEA:70567"/>
        <dbReference type="Rhea" id="RHEA-COMP:9752"/>
        <dbReference type="Rhea" id="RHEA-COMP:15437"/>
        <dbReference type="ChEBI" id="CHEBI:15377"/>
        <dbReference type="ChEBI" id="CHEBI:17154"/>
        <dbReference type="ChEBI" id="CHEBI:29969"/>
        <dbReference type="ChEBI" id="CHEBI:57540"/>
        <dbReference type="ChEBI" id="CHEBI:141129"/>
        <dbReference type="ChEBI" id="CHEBI:189674"/>
    </reaction>
    <physiologicalReaction direction="left-to-right" evidence="7">
        <dbReference type="Rhea" id="RHEA:70568"/>
    </physiologicalReaction>
</comment>
<comment type="caution">
    <text evidence="11">The sequence shown here is derived from an EMBL/GenBank/DDBJ whole genome shotgun (WGS) entry which is preliminary data.</text>
</comment>
<evidence type="ECO:0000313" key="12">
    <source>
        <dbReference type="Proteomes" id="UP001217089"/>
    </source>
</evidence>
<feature type="binding site" evidence="8">
    <location>
        <position position="137"/>
    </location>
    <ligand>
        <name>Zn(2+)</name>
        <dbReference type="ChEBI" id="CHEBI:29105"/>
    </ligand>
</feature>
<evidence type="ECO:0000256" key="1">
    <source>
        <dbReference type="ARBA" id="ARBA00001947"/>
    </source>
</evidence>
<comment type="catalytic activity">
    <reaction evidence="6">
        <text>N(6)-hexadecanoyl-L-lysyl-[protein] + NAD(+) + H2O = 2''-O-hexadecanoyl-ADP-D-ribose + nicotinamide + L-lysyl-[protein]</text>
        <dbReference type="Rhea" id="RHEA:70563"/>
        <dbReference type="Rhea" id="RHEA-COMP:9752"/>
        <dbReference type="Rhea" id="RHEA-COMP:14175"/>
        <dbReference type="ChEBI" id="CHEBI:15377"/>
        <dbReference type="ChEBI" id="CHEBI:17154"/>
        <dbReference type="ChEBI" id="CHEBI:29969"/>
        <dbReference type="ChEBI" id="CHEBI:57540"/>
        <dbReference type="ChEBI" id="CHEBI:138936"/>
        <dbReference type="ChEBI" id="CHEBI:189673"/>
    </reaction>
    <physiologicalReaction direction="left-to-right" evidence="6">
        <dbReference type="Rhea" id="RHEA:70564"/>
    </physiologicalReaction>
</comment>
<comment type="cofactor">
    <cofactor evidence="1">
        <name>Zn(2+)</name>
        <dbReference type="ChEBI" id="CHEBI:29105"/>
    </cofactor>
</comment>
<evidence type="ECO:0000256" key="9">
    <source>
        <dbReference type="SAM" id="MobiDB-lite"/>
    </source>
</evidence>
<evidence type="ECO:0000256" key="8">
    <source>
        <dbReference type="PROSITE-ProRule" id="PRU00236"/>
    </source>
</evidence>
<accession>A0ABQ9EWB1</accession>
<feature type="region of interest" description="Disordered" evidence="9">
    <location>
        <begin position="1"/>
        <end position="29"/>
    </location>
</feature>
<dbReference type="SUPFAM" id="SSF52467">
    <property type="entry name" value="DHS-like NAD/FAD-binding domain"/>
    <property type="match status" value="1"/>
</dbReference>
<feature type="binding site" evidence="8">
    <location>
        <position position="158"/>
    </location>
    <ligand>
        <name>Zn(2+)</name>
        <dbReference type="ChEBI" id="CHEBI:29105"/>
    </ligand>
</feature>
<feature type="domain" description="Deacetylase sirtuin-type" evidence="10">
    <location>
        <begin position="1"/>
        <end position="276"/>
    </location>
</feature>
<name>A0ABQ9EWB1_TEGGR</name>
<dbReference type="PROSITE" id="PS50305">
    <property type="entry name" value="SIRTUIN"/>
    <property type="match status" value="1"/>
</dbReference>
<evidence type="ECO:0000256" key="4">
    <source>
        <dbReference type="ARBA" id="ARBA00022833"/>
    </source>
</evidence>
<feature type="active site" description="Proton acceptor" evidence="8">
    <location>
        <position position="126"/>
    </location>
</feature>
<dbReference type="PANTHER" id="PTHR11085">
    <property type="entry name" value="NAD-DEPENDENT PROTEIN DEACYLASE SIRTUIN-5, MITOCHONDRIAL-RELATED"/>
    <property type="match status" value="1"/>
</dbReference>
<keyword evidence="4 8" id="KW-0862">Zinc</keyword>
<proteinExistence type="predicted"/>
<keyword evidence="3 8" id="KW-0479">Metal-binding</keyword>
<evidence type="ECO:0000313" key="11">
    <source>
        <dbReference type="EMBL" id="KAJ8309485.1"/>
    </source>
</evidence>
<dbReference type="InterPro" id="IPR026591">
    <property type="entry name" value="Sirtuin_cat_small_dom_sf"/>
</dbReference>
<evidence type="ECO:0000256" key="5">
    <source>
        <dbReference type="ARBA" id="ARBA00023027"/>
    </source>
</evidence>
<dbReference type="EMBL" id="JARBDR010000657">
    <property type="protein sequence ID" value="KAJ8309485.1"/>
    <property type="molecule type" value="Genomic_DNA"/>
</dbReference>
<evidence type="ECO:0000256" key="7">
    <source>
        <dbReference type="ARBA" id="ARBA00048905"/>
    </source>
</evidence>
<gene>
    <name evidence="11" type="ORF">KUTeg_014359</name>
</gene>
<dbReference type="Pfam" id="PF02146">
    <property type="entry name" value="SIR2"/>
    <property type="match status" value="1"/>
</dbReference>
<protein>
    <recommendedName>
        <fullName evidence="10">Deacetylase sirtuin-type domain-containing protein</fullName>
    </recommendedName>
</protein>
<dbReference type="PANTHER" id="PTHR11085:SF6">
    <property type="entry name" value="NAD-DEPENDENT PROTEIN DEACETYLASE SIRTUIN-2"/>
    <property type="match status" value="1"/>
</dbReference>
<feature type="compositionally biased region" description="Basic and acidic residues" evidence="9">
    <location>
        <begin position="1"/>
        <end position="11"/>
    </location>
</feature>
<dbReference type="InterPro" id="IPR026590">
    <property type="entry name" value="Ssirtuin_cat_dom"/>
</dbReference>
<dbReference type="Proteomes" id="UP001217089">
    <property type="component" value="Unassembled WGS sequence"/>
</dbReference>
<evidence type="ECO:0000259" key="10">
    <source>
        <dbReference type="PROSITE" id="PS50305"/>
    </source>
</evidence>
<dbReference type="InterPro" id="IPR050134">
    <property type="entry name" value="NAD-dep_sirtuin_deacylases"/>
</dbReference>
<evidence type="ECO:0000256" key="2">
    <source>
        <dbReference type="ARBA" id="ARBA00022679"/>
    </source>
</evidence>
<evidence type="ECO:0000256" key="3">
    <source>
        <dbReference type="ARBA" id="ARBA00022723"/>
    </source>
</evidence>
<keyword evidence="5" id="KW-0520">NAD</keyword>
<feature type="binding site" evidence="8">
    <location>
        <position position="134"/>
    </location>
    <ligand>
        <name>Zn(2+)</name>
        <dbReference type="ChEBI" id="CHEBI:29105"/>
    </ligand>
</feature>
<dbReference type="Gene3D" id="3.40.50.1220">
    <property type="entry name" value="TPP-binding domain"/>
    <property type="match status" value="1"/>
</dbReference>
<keyword evidence="2" id="KW-0808">Transferase</keyword>
<reference evidence="11 12" key="1">
    <citation type="submission" date="2022-12" db="EMBL/GenBank/DDBJ databases">
        <title>Chromosome-level genome of Tegillarca granosa.</title>
        <authorList>
            <person name="Kim J."/>
        </authorList>
    </citation>
    <scope>NUCLEOTIDE SEQUENCE [LARGE SCALE GENOMIC DNA]</scope>
    <source>
        <strain evidence="11">Teg-2019</strain>
        <tissue evidence="11">Adductor muscle</tissue>
    </source>
</reference>
<keyword evidence="12" id="KW-1185">Reference proteome</keyword>
<feature type="binding site" evidence="8">
    <location>
        <position position="163"/>
    </location>
    <ligand>
        <name>Zn(2+)</name>
        <dbReference type="ChEBI" id="CHEBI:29105"/>
    </ligand>
</feature>
<evidence type="ECO:0000256" key="6">
    <source>
        <dbReference type="ARBA" id="ARBA00048378"/>
    </source>
</evidence>